<evidence type="ECO:0000256" key="1">
    <source>
        <dbReference type="ARBA" id="ARBA00004141"/>
    </source>
</evidence>
<keyword evidence="5 7" id="KW-1133">Transmembrane helix</keyword>
<evidence type="ECO:0000256" key="5">
    <source>
        <dbReference type="ARBA" id="ARBA00022989"/>
    </source>
</evidence>
<evidence type="ECO:0000256" key="2">
    <source>
        <dbReference type="ARBA" id="ARBA00007965"/>
    </source>
</evidence>
<comment type="similarity">
    <text evidence="2">Belongs to the SLC29A/ENT transporter (TC 2.A.57) family.</text>
</comment>
<organism evidence="8 9">
    <name type="scientific">Lupinus angustifolius</name>
    <name type="common">Narrow-leaved blue lupine</name>
    <dbReference type="NCBI Taxonomy" id="3871"/>
    <lineage>
        <taxon>Eukaryota</taxon>
        <taxon>Viridiplantae</taxon>
        <taxon>Streptophyta</taxon>
        <taxon>Embryophyta</taxon>
        <taxon>Tracheophyta</taxon>
        <taxon>Spermatophyta</taxon>
        <taxon>Magnoliopsida</taxon>
        <taxon>eudicotyledons</taxon>
        <taxon>Gunneridae</taxon>
        <taxon>Pentapetalae</taxon>
        <taxon>rosids</taxon>
        <taxon>fabids</taxon>
        <taxon>Fabales</taxon>
        <taxon>Fabaceae</taxon>
        <taxon>Papilionoideae</taxon>
        <taxon>50 kb inversion clade</taxon>
        <taxon>genistoids sensu lato</taxon>
        <taxon>core genistoids</taxon>
        <taxon>Genisteae</taxon>
        <taxon>Lupinus</taxon>
    </lineage>
</organism>
<dbReference type="GO" id="GO:0005886">
    <property type="term" value="C:plasma membrane"/>
    <property type="evidence" value="ECO:0007669"/>
    <property type="project" value="TreeGrafter"/>
</dbReference>
<keyword evidence="6 7" id="KW-0472">Membrane</keyword>
<feature type="transmembrane region" description="Helical" evidence="7">
    <location>
        <begin position="210"/>
        <end position="234"/>
    </location>
</feature>
<dbReference type="Gramene" id="OIW19555">
    <property type="protein sequence ID" value="OIW19555"/>
    <property type="gene ID" value="TanjilG_07010"/>
</dbReference>
<gene>
    <name evidence="8" type="ORF">TanjilG_07010</name>
</gene>
<dbReference type="OMA" id="ENECIES"/>
<comment type="subcellular location">
    <subcellularLocation>
        <location evidence="1">Membrane</location>
        <topology evidence="1">Multi-pass membrane protein</topology>
    </subcellularLocation>
</comment>
<dbReference type="Pfam" id="PF01733">
    <property type="entry name" value="Nucleoside_tran"/>
    <property type="match status" value="1"/>
</dbReference>
<dbReference type="AlphaFoldDB" id="A0A1J7I2L5"/>
<feature type="transmembrane region" description="Helical" evidence="7">
    <location>
        <begin position="177"/>
        <end position="198"/>
    </location>
</feature>
<dbReference type="Proteomes" id="UP000188354">
    <property type="component" value="Chromosome LG01"/>
</dbReference>
<keyword evidence="9" id="KW-1185">Reference proteome</keyword>
<dbReference type="EMBL" id="CM007361">
    <property type="protein sequence ID" value="OIW19555.1"/>
    <property type="molecule type" value="Genomic_DNA"/>
</dbReference>
<evidence type="ECO:0000256" key="4">
    <source>
        <dbReference type="ARBA" id="ARBA00022692"/>
    </source>
</evidence>
<evidence type="ECO:0000256" key="3">
    <source>
        <dbReference type="ARBA" id="ARBA00022448"/>
    </source>
</evidence>
<keyword evidence="4 7" id="KW-0812">Transmembrane</keyword>
<dbReference type="PANTHER" id="PTHR10332:SF77">
    <property type="entry name" value="EQUILIBRATIVE NUCLEOTIDE TRANSPORTER 8"/>
    <property type="match status" value="1"/>
</dbReference>
<feature type="transmembrane region" description="Helical" evidence="7">
    <location>
        <begin position="21"/>
        <end position="47"/>
    </location>
</feature>
<dbReference type="PANTHER" id="PTHR10332">
    <property type="entry name" value="EQUILIBRATIVE NUCLEOSIDE TRANSPORTER"/>
    <property type="match status" value="1"/>
</dbReference>
<feature type="transmembrane region" description="Helical" evidence="7">
    <location>
        <begin position="121"/>
        <end position="142"/>
    </location>
</feature>
<reference evidence="8 9" key="1">
    <citation type="journal article" date="2017" name="Plant Biotechnol. J.">
        <title>A comprehensive draft genome sequence for lupin (Lupinus angustifolius), an emerging health food: insights into plant-microbe interactions and legume evolution.</title>
        <authorList>
            <person name="Hane J.K."/>
            <person name="Ming Y."/>
            <person name="Kamphuis L.G."/>
            <person name="Nelson M.N."/>
            <person name="Garg G."/>
            <person name="Atkins C.A."/>
            <person name="Bayer P.E."/>
            <person name="Bravo A."/>
            <person name="Bringans S."/>
            <person name="Cannon S."/>
            <person name="Edwards D."/>
            <person name="Foley R."/>
            <person name="Gao L.L."/>
            <person name="Harrison M.J."/>
            <person name="Huang W."/>
            <person name="Hurgobin B."/>
            <person name="Li S."/>
            <person name="Liu C.W."/>
            <person name="McGrath A."/>
            <person name="Morahan G."/>
            <person name="Murray J."/>
            <person name="Weller J."/>
            <person name="Jian J."/>
            <person name="Singh K.B."/>
        </authorList>
    </citation>
    <scope>NUCLEOTIDE SEQUENCE [LARGE SCALE GENOMIC DNA]</scope>
    <source>
        <strain evidence="9">cv. Tanjil</strain>
        <tissue evidence="8">Whole plant</tissue>
    </source>
</reference>
<name>A0A1J7I2L5_LUPAN</name>
<keyword evidence="3" id="KW-0813">Transport</keyword>
<evidence type="ECO:0000313" key="9">
    <source>
        <dbReference type="Proteomes" id="UP000188354"/>
    </source>
</evidence>
<accession>A0A1J7I2L5</accession>
<evidence type="ECO:0000313" key="8">
    <source>
        <dbReference type="EMBL" id="OIW19555.1"/>
    </source>
</evidence>
<feature type="transmembrane region" description="Helical" evidence="7">
    <location>
        <begin position="90"/>
        <end position="109"/>
    </location>
</feature>
<dbReference type="GO" id="GO:0005337">
    <property type="term" value="F:nucleoside transmembrane transporter activity"/>
    <property type="evidence" value="ECO:0007669"/>
    <property type="project" value="InterPro"/>
</dbReference>
<protein>
    <submittedName>
        <fullName evidence="8">Uncharacterized protein</fullName>
    </submittedName>
</protein>
<evidence type="ECO:0000256" key="7">
    <source>
        <dbReference type="SAM" id="Phobius"/>
    </source>
</evidence>
<feature type="transmembrane region" description="Helical" evidence="7">
    <location>
        <begin position="59"/>
        <end position="78"/>
    </location>
</feature>
<sequence length="235" mass="25684">MEAGKVSNDVNEARDTYRIAYIIHFLLGVGNLLPWNAFITAIDYFAYLYPTNHIEKVFSVAYMISSVMVLLVMMSWGGWSKTTMRMRMNLGFSMFVMSLTITSVVDWTSGSTKLKERSCGLTVAAVVICGLADGLVAGSLIGSAGKLPKQYMQAVFAGTASSVCLHGPKWLKTEVPMMVLTFLLGFTNGYFTSVLMILTPKSVPFSESELSAIVMTVFLGFGLVGGSVLGWFWIL</sequence>
<dbReference type="InterPro" id="IPR002259">
    <property type="entry name" value="Eqnu_transpt"/>
</dbReference>
<proteinExistence type="inferred from homology"/>
<evidence type="ECO:0000256" key="6">
    <source>
        <dbReference type="ARBA" id="ARBA00023136"/>
    </source>
</evidence>